<evidence type="ECO:0000313" key="2">
    <source>
        <dbReference type="EMBL" id="QTD52574.1"/>
    </source>
</evidence>
<reference evidence="2" key="1">
    <citation type="submission" date="2021-03" db="EMBL/GenBank/DDBJ databases">
        <title>Acanthopleuribacteraceae sp. M133.</title>
        <authorList>
            <person name="Wang G."/>
        </authorList>
    </citation>
    <scope>NUCLEOTIDE SEQUENCE</scope>
    <source>
        <strain evidence="2">M133</strain>
    </source>
</reference>
<feature type="transmembrane region" description="Helical" evidence="1">
    <location>
        <begin position="72"/>
        <end position="89"/>
    </location>
</feature>
<evidence type="ECO:0000313" key="3">
    <source>
        <dbReference type="Proteomes" id="UP000663929"/>
    </source>
</evidence>
<name>A0A8A4TTV6_SULCO</name>
<keyword evidence="1" id="KW-0472">Membrane</keyword>
<gene>
    <name evidence="2" type="ORF">J3U87_08880</name>
</gene>
<dbReference type="KEGG" id="scor:J3U87_08880"/>
<protein>
    <recommendedName>
        <fullName evidence="4">YccF domain-containing protein</fullName>
    </recommendedName>
</protein>
<dbReference type="EMBL" id="CP071793">
    <property type="protein sequence ID" value="QTD52574.1"/>
    <property type="molecule type" value="Genomic_DNA"/>
</dbReference>
<feature type="transmembrane region" description="Helical" evidence="1">
    <location>
        <begin position="12"/>
        <end position="41"/>
    </location>
</feature>
<organism evidence="2 3">
    <name type="scientific">Sulfidibacter corallicola</name>
    <dbReference type="NCBI Taxonomy" id="2818388"/>
    <lineage>
        <taxon>Bacteria</taxon>
        <taxon>Pseudomonadati</taxon>
        <taxon>Acidobacteriota</taxon>
        <taxon>Holophagae</taxon>
        <taxon>Acanthopleuribacterales</taxon>
        <taxon>Acanthopleuribacteraceae</taxon>
        <taxon>Sulfidibacter</taxon>
    </lineage>
</organism>
<evidence type="ECO:0008006" key="4">
    <source>
        <dbReference type="Google" id="ProtNLM"/>
    </source>
</evidence>
<dbReference type="RefSeq" id="WP_237382680.1">
    <property type="nucleotide sequence ID" value="NZ_CP071793.1"/>
</dbReference>
<evidence type="ECO:0000256" key="1">
    <source>
        <dbReference type="SAM" id="Phobius"/>
    </source>
</evidence>
<accession>A0A8A4TTV6</accession>
<keyword evidence="1" id="KW-1133">Transmembrane helix</keyword>
<keyword evidence="3" id="KW-1185">Reference proteome</keyword>
<dbReference type="Proteomes" id="UP000663929">
    <property type="component" value="Chromosome"/>
</dbReference>
<keyword evidence="1" id="KW-0812">Transmembrane</keyword>
<proteinExistence type="predicted"/>
<dbReference type="AlphaFoldDB" id="A0A8A4TTV6"/>
<sequence>MFLLRLIYFLTIGWWFGGLAALAGYLLCSSIIGLPIGVLILNRLPTFVFLREEGEECPYDPSHRHPAEELPFILRVIWFFVIGWALGVAVLTVGYVLLLTVIGIPIGLYLLNRVPKALTLSMHYG</sequence>